<dbReference type="GO" id="GO:0008887">
    <property type="term" value="F:glycerate kinase activity"/>
    <property type="evidence" value="ECO:0007669"/>
    <property type="project" value="InterPro"/>
</dbReference>
<evidence type="ECO:0000313" key="3">
    <source>
        <dbReference type="EMBL" id="VAW32041.1"/>
    </source>
</evidence>
<sequence length="434" mass="46824">MTRMIKNTDALSQTQARKDALRIAEVAYKSIDTRSAVSSAVSIKDDVLTVAGKTYTLSPEKNVWVVGAGKSSITAAYALEEVLGDRIAGGVIIDVEDTGNYLPLKKIQTFIGTHPVPSEQNIESAKHLRDTLSSLGEDDVVIVLVSGGGSTLLCLPEPPVTVETEIAVFEELTDAGASIEEMNTVRKHLSLVRGGRIAETAYPARVIGIIFSDVPGNDIEFISSGPTVRDNTTVDDALAVIKKYNVRALDGLHLMETPKDDKYFARVHNELLVTNTRALQAMAREAVSLGYIPKIVTDRFSGEAREIASQVLDELDNSEKGTVLLYGGESTVTLTHEAGKGGRSQEMALSALTRIRDDELLMPFSSDGHDNTENAGALCDNITKAHASEHALMISEYLDAHRSYDFFTKLGDALITGYTGANVSDLIIALKNRA</sequence>
<keyword evidence="3" id="KW-0418">Kinase</keyword>
<protein>
    <submittedName>
        <fullName evidence="3">D-glycerate 2-kinase</fullName>
        <ecNumber evidence="3">2.7.1.165</ecNumber>
    </submittedName>
</protein>
<dbReference type="InterPro" id="IPR038614">
    <property type="entry name" value="GK_N_sf"/>
</dbReference>
<dbReference type="PANTHER" id="PTHR12227">
    <property type="entry name" value="GLYCERATE KINASE"/>
    <property type="match status" value="1"/>
</dbReference>
<dbReference type="InterPro" id="IPR039760">
    <property type="entry name" value="MOFRL_protein"/>
</dbReference>
<keyword evidence="3" id="KW-0808">Transferase</keyword>
<dbReference type="Gene3D" id="3.40.1480.10">
    <property type="entry name" value="MOFRL domain"/>
    <property type="match status" value="1"/>
</dbReference>
<gene>
    <name evidence="3" type="ORF">MNBD_CPR01-297</name>
</gene>
<name>A0A3B0ULL1_9ZZZZ</name>
<feature type="domain" description="MOFRL-associated" evidence="2">
    <location>
        <begin position="20"/>
        <end position="247"/>
    </location>
</feature>
<reference evidence="3" key="1">
    <citation type="submission" date="2018-06" db="EMBL/GenBank/DDBJ databases">
        <authorList>
            <person name="Zhirakovskaya E."/>
        </authorList>
    </citation>
    <scope>NUCLEOTIDE SEQUENCE</scope>
</reference>
<dbReference type="InterPro" id="IPR007835">
    <property type="entry name" value="MOFRL"/>
</dbReference>
<proteinExistence type="predicted"/>
<dbReference type="PANTHER" id="PTHR12227:SF0">
    <property type="entry name" value="GLYCERATE KINASE"/>
    <property type="match status" value="1"/>
</dbReference>
<dbReference type="AlphaFoldDB" id="A0A3B0ULL1"/>
<dbReference type="Gene3D" id="3.40.50.10180">
    <property type="entry name" value="Glycerate kinase, MOFRL-like N-terminal domain"/>
    <property type="match status" value="1"/>
</dbReference>
<dbReference type="EMBL" id="UOEV01000016">
    <property type="protein sequence ID" value="VAW32041.1"/>
    <property type="molecule type" value="Genomic_DNA"/>
</dbReference>
<accession>A0A3B0ULL1</accession>
<evidence type="ECO:0000259" key="1">
    <source>
        <dbReference type="Pfam" id="PF05161"/>
    </source>
</evidence>
<dbReference type="GO" id="GO:0043798">
    <property type="term" value="F:glycerate 2-kinase activity"/>
    <property type="evidence" value="ECO:0007669"/>
    <property type="project" value="UniProtKB-EC"/>
</dbReference>
<feature type="domain" description="MOFRL" evidence="1">
    <location>
        <begin position="323"/>
        <end position="425"/>
    </location>
</feature>
<dbReference type="Pfam" id="PF13660">
    <property type="entry name" value="DUF4147"/>
    <property type="match status" value="1"/>
</dbReference>
<dbReference type="Pfam" id="PF05161">
    <property type="entry name" value="MOFRL"/>
    <property type="match status" value="1"/>
</dbReference>
<dbReference type="SUPFAM" id="SSF82544">
    <property type="entry name" value="GckA/TtuD-like"/>
    <property type="match status" value="1"/>
</dbReference>
<dbReference type="GO" id="GO:0005737">
    <property type="term" value="C:cytoplasm"/>
    <property type="evidence" value="ECO:0007669"/>
    <property type="project" value="TreeGrafter"/>
</dbReference>
<dbReference type="InterPro" id="IPR025286">
    <property type="entry name" value="MOFRL_assoc_dom"/>
</dbReference>
<dbReference type="EC" id="2.7.1.165" evidence="3"/>
<organism evidence="3">
    <name type="scientific">hydrothermal vent metagenome</name>
    <dbReference type="NCBI Taxonomy" id="652676"/>
    <lineage>
        <taxon>unclassified sequences</taxon>
        <taxon>metagenomes</taxon>
        <taxon>ecological metagenomes</taxon>
    </lineage>
</organism>
<evidence type="ECO:0000259" key="2">
    <source>
        <dbReference type="Pfam" id="PF13660"/>
    </source>
</evidence>
<dbReference type="InterPro" id="IPR037035">
    <property type="entry name" value="GK-like_C_sf"/>
</dbReference>